<evidence type="ECO:0000313" key="4">
    <source>
        <dbReference type="Proteomes" id="UP000029665"/>
    </source>
</evidence>
<dbReference type="InterPro" id="IPR045341">
    <property type="entry name" value="DUF6532"/>
</dbReference>
<sequence>MLNHSAAARHTKDKANVAWESLKPKAPTRKRTRTKSNASSGEAPKLKQLKKAATTYQHMSKSSEDTLAANCLTAPQAARRPHQAPDIHVELSDNEEQTKGGAGRVDAAERARLRGRTSGRPVGPSLSVKPGVQGVSQPQSDGESAGSKSDGSYDPSSSSDEGDEEDDMALMELQDDARALAHAFTEETPVWNDDVSAPLSPRSKSPVSTLSAPRESIPQLRCPSTGLGPTEAKSVPRATRPRPASSTYHGSATNLRKCTPSHINGAQAVKPKPGLTNAVKCDMSLPTVTAGAGSSRCSRHAEELPEWIDNPDEDRNPPEPSHTLSMGPTESDDEGPPAPSDSDGEAAPAASSEPMTAVDEGIEIVWPSRGGKVSLKAQRPRVRAVARDAIGEILASICLKNAFPEGPEKQNHFAKHALIASAGKLGFSDIVDRLKSDREYAKALGTILTQWVSTFRGRIKMITDPLVATAYNLESGNEKRVEWLKDSLRYIYPGDFEVFTRFSCYLPTILTCWQKGTVEAQKAFSPPIFVRVLRSAFFNNSRSIGNALIEKFVSSDPSRPDEKELPAPMLALVSTAIFASIADYEFDVYDAAEFSADSFADLYAENMRLLEHIKMRGPKKYHLLMHRLLASIRGAHTHSIKMRARSSDPLGLINLDDMEEA</sequence>
<feature type="region of interest" description="Disordered" evidence="1">
    <location>
        <begin position="288"/>
        <end position="357"/>
    </location>
</feature>
<feature type="compositionally biased region" description="Polar residues" evidence="1">
    <location>
        <begin position="202"/>
        <end position="211"/>
    </location>
</feature>
<feature type="region of interest" description="Disordered" evidence="1">
    <location>
        <begin position="1"/>
        <end position="257"/>
    </location>
</feature>
<dbReference type="Pfam" id="PF20149">
    <property type="entry name" value="DUF6532"/>
    <property type="match status" value="1"/>
</dbReference>
<dbReference type="AlphaFoldDB" id="A0A060SVW3"/>
<feature type="compositionally biased region" description="Acidic residues" evidence="1">
    <location>
        <begin position="160"/>
        <end position="169"/>
    </location>
</feature>
<gene>
    <name evidence="3" type="ORF">BN946_scf184751.g11</name>
</gene>
<protein>
    <recommendedName>
        <fullName evidence="2">DUF6532 domain-containing protein</fullName>
    </recommendedName>
</protein>
<reference evidence="3" key="1">
    <citation type="submission" date="2014-01" db="EMBL/GenBank/DDBJ databases">
        <title>The genome of the white-rot fungus Pycnoporus cinnabarinus: a basidiomycete model with a versatile arsenal for lignocellulosic biomass breakdown.</title>
        <authorList>
            <person name="Levasseur A."/>
            <person name="Lomascolo A."/>
            <person name="Ruiz-Duenas F.J."/>
            <person name="Uzan E."/>
            <person name="Piumi F."/>
            <person name="Kues U."/>
            <person name="Ram A.F.J."/>
            <person name="Murat C."/>
            <person name="Haon M."/>
            <person name="Benoit I."/>
            <person name="Arfi Y."/>
            <person name="Chevret D."/>
            <person name="Drula E."/>
            <person name="Kwon M.J."/>
            <person name="Gouret P."/>
            <person name="Lesage-Meessen L."/>
            <person name="Lombard V."/>
            <person name="Mariette J."/>
            <person name="Noirot C."/>
            <person name="Park J."/>
            <person name="Patyshakuliyeva A."/>
            <person name="Wieneger R.A.B."/>
            <person name="Wosten H.A.B."/>
            <person name="Martin F."/>
            <person name="Coutinho P.M."/>
            <person name="de Vries R."/>
            <person name="Martinez A.T."/>
            <person name="Klopp C."/>
            <person name="Pontarotti P."/>
            <person name="Henrissat B."/>
            <person name="Record E."/>
        </authorList>
    </citation>
    <scope>NUCLEOTIDE SEQUENCE [LARGE SCALE GENOMIC DNA]</scope>
    <source>
        <strain evidence="3">BRFM137</strain>
    </source>
</reference>
<organism evidence="3 4">
    <name type="scientific">Pycnoporus cinnabarinus</name>
    <name type="common">Cinnabar-red polypore</name>
    <name type="synonym">Trametes cinnabarina</name>
    <dbReference type="NCBI Taxonomy" id="5643"/>
    <lineage>
        <taxon>Eukaryota</taxon>
        <taxon>Fungi</taxon>
        <taxon>Dikarya</taxon>
        <taxon>Basidiomycota</taxon>
        <taxon>Agaricomycotina</taxon>
        <taxon>Agaricomycetes</taxon>
        <taxon>Polyporales</taxon>
        <taxon>Polyporaceae</taxon>
        <taxon>Trametes</taxon>
    </lineage>
</organism>
<feature type="domain" description="DUF6532" evidence="2">
    <location>
        <begin position="389"/>
        <end position="613"/>
    </location>
</feature>
<dbReference type="STRING" id="5643.A0A060SVW3"/>
<accession>A0A060SVW3</accession>
<dbReference type="Proteomes" id="UP000029665">
    <property type="component" value="Unassembled WGS sequence"/>
</dbReference>
<evidence type="ECO:0000256" key="1">
    <source>
        <dbReference type="SAM" id="MobiDB-lite"/>
    </source>
</evidence>
<keyword evidence="4" id="KW-1185">Reference proteome</keyword>
<dbReference type="OrthoDB" id="2749024at2759"/>
<name>A0A060SVW3_PYCCI</name>
<evidence type="ECO:0000313" key="3">
    <source>
        <dbReference type="EMBL" id="CDO76319.1"/>
    </source>
</evidence>
<evidence type="ECO:0000259" key="2">
    <source>
        <dbReference type="Pfam" id="PF20149"/>
    </source>
</evidence>
<feature type="compositionally biased region" description="Low complexity" evidence="1">
    <location>
        <begin position="146"/>
        <end position="159"/>
    </location>
</feature>
<comment type="caution">
    <text evidence="3">The sequence shown here is derived from an EMBL/GenBank/DDBJ whole genome shotgun (WGS) entry which is preliminary data.</text>
</comment>
<feature type="compositionally biased region" description="Polar residues" evidence="1">
    <location>
        <begin position="244"/>
        <end position="257"/>
    </location>
</feature>
<proteinExistence type="predicted"/>
<dbReference type="OMA" id="KANVAWE"/>
<dbReference type="EMBL" id="CCBP010000362">
    <property type="protein sequence ID" value="CDO76319.1"/>
    <property type="molecule type" value="Genomic_DNA"/>
</dbReference>
<dbReference type="HOGENOM" id="CLU_027226_0_0_1"/>